<dbReference type="InterPro" id="IPR039650">
    <property type="entry name" value="HdrA-like"/>
</dbReference>
<comment type="similarity">
    <text evidence="2">Belongs to the HdrA family.</text>
</comment>
<dbReference type="PRINTS" id="PR00411">
    <property type="entry name" value="PNDRDTASEI"/>
</dbReference>
<feature type="domain" description="4Fe-4S ferredoxin-type" evidence="8">
    <location>
        <begin position="574"/>
        <end position="603"/>
    </location>
</feature>
<protein>
    <submittedName>
        <fullName evidence="9">Putative adenylylsulfate reductase-associated electron transfer protein QmoB</fullName>
    </submittedName>
</protein>
<keyword evidence="3" id="KW-0479">Metal-binding</keyword>
<dbReference type="Proteomes" id="UP000287853">
    <property type="component" value="Unassembled WGS sequence"/>
</dbReference>
<dbReference type="PANTHER" id="PTHR43498">
    <property type="entry name" value="FERREDOXIN:COB-COM HETERODISULFIDE REDUCTASE SUBUNIT A"/>
    <property type="match status" value="1"/>
</dbReference>
<evidence type="ECO:0000259" key="8">
    <source>
        <dbReference type="PROSITE" id="PS51379"/>
    </source>
</evidence>
<evidence type="ECO:0000256" key="2">
    <source>
        <dbReference type="ARBA" id="ARBA00006561"/>
    </source>
</evidence>
<dbReference type="Pfam" id="PF02662">
    <property type="entry name" value="FlpD"/>
    <property type="match status" value="1"/>
</dbReference>
<evidence type="ECO:0000256" key="3">
    <source>
        <dbReference type="ARBA" id="ARBA00022723"/>
    </source>
</evidence>
<keyword evidence="10" id="KW-1185">Reference proteome</keyword>
<gene>
    <name evidence="9" type="ORF">H206_01095</name>
</gene>
<dbReference type="InterPro" id="IPR017900">
    <property type="entry name" value="4Fe4S_Fe_S_CS"/>
</dbReference>
<dbReference type="GO" id="GO:0016491">
    <property type="term" value="F:oxidoreductase activity"/>
    <property type="evidence" value="ECO:0007669"/>
    <property type="project" value="UniProtKB-KW"/>
</dbReference>
<dbReference type="PROSITE" id="PS00198">
    <property type="entry name" value="4FE4S_FER_1"/>
    <property type="match status" value="2"/>
</dbReference>
<dbReference type="Pfam" id="PF12831">
    <property type="entry name" value="FAD_oxidored"/>
    <property type="match status" value="1"/>
</dbReference>
<name>A0A3S3QCQ6_9BACT</name>
<evidence type="ECO:0000313" key="9">
    <source>
        <dbReference type="EMBL" id="RWX44060.1"/>
    </source>
</evidence>
<evidence type="ECO:0000256" key="1">
    <source>
        <dbReference type="ARBA" id="ARBA00001974"/>
    </source>
</evidence>
<keyword evidence="4" id="KW-0274">FAD</keyword>
<dbReference type="EMBL" id="MTKO01000102">
    <property type="protein sequence ID" value="RWX44060.1"/>
    <property type="molecule type" value="Genomic_DNA"/>
</dbReference>
<evidence type="ECO:0000256" key="6">
    <source>
        <dbReference type="ARBA" id="ARBA00023004"/>
    </source>
</evidence>
<proteinExistence type="inferred from homology"/>
<sequence length="759" mass="83038">MDKVYGAYLCTGCSIGDVLDVDALKEAASETGMEMQDHACLCGAEGQALIKKDIEEKGVNTVVVCACSPRVMQDTFNYGDGTITIRGNLREHVAWTAQPDEAGEENQAEQSSDEVDEFLQEMGEDYVRMAVTRAQKSEVPEPYKMEQITKKILVMGGGIAGITAATEAAKAGYEVTIVEKTDKLGGKALGWRKMFPTAYPYSELEQPNIEQMIAEVTGNDKISIKTETEVARIAGAPGEFGVTLKDAGAESEWDAPAKVGVDERDKIEKGEMEDPNTGLKVYTEANPDAELFGAVVLATGWRPADVSEYEHLGHGTLNNVVTNAEFERLAKQGKVPAKVAFIQSPGSTDNDRDFPYCNSVTSMVALKQAQYVCDDNGENAQAYILYQHMRTPGNTELFYKGMQQRDGVFMTKATVTKVEEADSGLKVSAEKTLLGDDLELVVDMVVLAAGMVPTTVDEPTINLAYRQGPGFLDLDISDGYADSHFICFPYETRRTGVYTCGGVRKAETMEETIDDATGAALKAIQCIESADRGVSVHPRSGDQTYPDFFFQRCTQCKRCTEECPFGALDDDEKGTPLPNPTRCRRCGTCMGACPERIIGFADYNVDMIGSMVKCIEVPDDDEDKLRIAVFVCENDAYPAIDMSGMRRNKMNPLVRFIPVRCLGSVNMVWIKDAMSSGMDGVLLLGCRYGDDYQCHFVKGSEIASKRMENIGETLGTLGLEPERCGVEQIAISDYDKIPGIIDEFVESVIEMGPNPFKGF</sequence>
<keyword evidence="5" id="KW-0560">Oxidoreductase</keyword>
<dbReference type="GO" id="GO:0051536">
    <property type="term" value="F:iron-sulfur cluster binding"/>
    <property type="evidence" value="ECO:0007669"/>
    <property type="project" value="UniProtKB-KW"/>
</dbReference>
<dbReference type="InterPro" id="IPR003813">
    <property type="entry name" value="MvhD/FlpD"/>
</dbReference>
<dbReference type="GO" id="GO:0046872">
    <property type="term" value="F:metal ion binding"/>
    <property type="evidence" value="ECO:0007669"/>
    <property type="project" value="UniProtKB-KW"/>
</dbReference>
<dbReference type="Pfam" id="PF13187">
    <property type="entry name" value="Fer4_9"/>
    <property type="match status" value="1"/>
</dbReference>
<keyword evidence="7" id="KW-0411">Iron-sulfur</keyword>
<dbReference type="PANTHER" id="PTHR43498:SF1">
    <property type="entry name" value="COB--COM HETERODISULFIDE REDUCTASE IRON-SULFUR SUBUNIT A"/>
    <property type="match status" value="1"/>
</dbReference>
<dbReference type="SUPFAM" id="SSF51971">
    <property type="entry name" value="Nucleotide-binding domain"/>
    <property type="match status" value="1"/>
</dbReference>
<comment type="cofactor">
    <cofactor evidence="1">
        <name>FAD</name>
        <dbReference type="ChEBI" id="CHEBI:57692"/>
    </cofactor>
</comment>
<evidence type="ECO:0000313" key="10">
    <source>
        <dbReference type="Proteomes" id="UP000287853"/>
    </source>
</evidence>
<dbReference type="PRINTS" id="PR00368">
    <property type="entry name" value="FADPNR"/>
</dbReference>
<evidence type="ECO:0000256" key="7">
    <source>
        <dbReference type="ARBA" id="ARBA00023014"/>
    </source>
</evidence>
<comment type="caution">
    <text evidence="9">The sequence shown here is derived from an EMBL/GenBank/DDBJ whole genome shotgun (WGS) entry which is preliminary data.</text>
</comment>
<dbReference type="Gene3D" id="3.40.50.720">
    <property type="entry name" value="NAD(P)-binding Rossmann-like Domain"/>
    <property type="match status" value="1"/>
</dbReference>
<dbReference type="SUPFAM" id="SSF54862">
    <property type="entry name" value="4Fe-4S ferredoxins"/>
    <property type="match status" value="1"/>
</dbReference>
<organism evidence="9 10">
    <name type="scientific">Candidatus Electrothrix aarhusensis</name>
    <dbReference type="NCBI Taxonomy" id="1859131"/>
    <lineage>
        <taxon>Bacteria</taxon>
        <taxon>Pseudomonadati</taxon>
        <taxon>Thermodesulfobacteriota</taxon>
        <taxon>Desulfobulbia</taxon>
        <taxon>Desulfobulbales</taxon>
        <taxon>Desulfobulbaceae</taxon>
        <taxon>Candidatus Electrothrix</taxon>
    </lineage>
</organism>
<reference evidence="9 10" key="1">
    <citation type="submission" date="2017-01" db="EMBL/GenBank/DDBJ databases">
        <title>The cable genome- insights into the physiology and evolution of filamentous bacteria capable of sulfide oxidation via long distance electron transfer.</title>
        <authorList>
            <person name="Schreiber L."/>
            <person name="Bjerg J.T."/>
            <person name="Boggild A."/>
            <person name="Van De Vossenberg J."/>
            <person name="Meysman F."/>
            <person name="Nielsen L.P."/>
            <person name="Schramm A."/>
            <person name="Kjeldsen K.U."/>
        </authorList>
    </citation>
    <scope>NUCLEOTIDE SEQUENCE [LARGE SCALE GENOMIC DNA]</scope>
    <source>
        <strain evidence="9">MCF</strain>
    </source>
</reference>
<keyword evidence="4" id="KW-0285">Flavoprotein</keyword>
<dbReference type="Gene3D" id="3.30.70.20">
    <property type="match status" value="1"/>
</dbReference>
<dbReference type="InterPro" id="IPR017896">
    <property type="entry name" value="4Fe4S_Fe-S-bd"/>
</dbReference>
<feature type="domain" description="4Fe-4S ferredoxin-type" evidence="8">
    <location>
        <begin position="544"/>
        <end position="573"/>
    </location>
</feature>
<accession>A0A3S3QCQ6</accession>
<evidence type="ECO:0000256" key="5">
    <source>
        <dbReference type="ARBA" id="ARBA00023002"/>
    </source>
</evidence>
<dbReference type="AlphaFoldDB" id="A0A3S3QCQ6"/>
<dbReference type="PROSITE" id="PS51379">
    <property type="entry name" value="4FE4S_FER_2"/>
    <property type="match status" value="2"/>
</dbReference>
<evidence type="ECO:0000256" key="4">
    <source>
        <dbReference type="ARBA" id="ARBA00022827"/>
    </source>
</evidence>
<keyword evidence="6" id="KW-0408">Iron</keyword>